<reference evidence="2" key="1">
    <citation type="submission" date="2023-06" db="EMBL/GenBank/DDBJ databases">
        <authorList>
            <consortium name="Lawrence Berkeley National Laboratory"/>
            <person name="Ahrendt S."/>
            <person name="Sahu N."/>
            <person name="Indic B."/>
            <person name="Wong-Bajracharya J."/>
            <person name="Merenyi Z."/>
            <person name="Ke H.-M."/>
            <person name="Monk M."/>
            <person name="Kocsube S."/>
            <person name="Drula E."/>
            <person name="Lipzen A."/>
            <person name="Balint B."/>
            <person name="Henrissat B."/>
            <person name="Andreopoulos B."/>
            <person name="Martin F.M."/>
            <person name="Harder C.B."/>
            <person name="Rigling D."/>
            <person name="Ford K.L."/>
            <person name="Foster G.D."/>
            <person name="Pangilinan J."/>
            <person name="Papanicolaou A."/>
            <person name="Barry K."/>
            <person name="LaButti K."/>
            <person name="Viragh M."/>
            <person name="Koriabine M."/>
            <person name="Yan M."/>
            <person name="Riley R."/>
            <person name="Champramary S."/>
            <person name="Plett K.L."/>
            <person name="Tsai I.J."/>
            <person name="Slot J."/>
            <person name="Sipos G."/>
            <person name="Plett J."/>
            <person name="Nagy L.G."/>
            <person name="Grigoriev I.V."/>
        </authorList>
    </citation>
    <scope>NUCLEOTIDE SEQUENCE</scope>
    <source>
        <strain evidence="2">CCBAS 213</strain>
    </source>
</reference>
<proteinExistence type="predicted"/>
<gene>
    <name evidence="2" type="ORF">EV420DRAFT_1480833</name>
</gene>
<keyword evidence="3" id="KW-1185">Reference proteome</keyword>
<feature type="region of interest" description="Disordered" evidence="1">
    <location>
        <begin position="54"/>
        <end position="85"/>
    </location>
</feature>
<dbReference type="Proteomes" id="UP001175211">
    <property type="component" value="Unassembled WGS sequence"/>
</dbReference>
<comment type="caution">
    <text evidence="2">The sequence shown here is derived from an EMBL/GenBank/DDBJ whole genome shotgun (WGS) entry which is preliminary data.</text>
</comment>
<evidence type="ECO:0000313" key="3">
    <source>
        <dbReference type="Proteomes" id="UP001175211"/>
    </source>
</evidence>
<evidence type="ECO:0000256" key="1">
    <source>
        <dbReference type="SAM" id="MobiDB-lite"/>
    </source>
</evidence>
<organism evidence="2 3">
    <name type="scientific">Armillaria tabescens</name>
    <name type="common">Ringless honey mushroom</name>
    <name type="synonym">Agaricus tabescens</name>
    <dbReference type="NCBI Taxonomy" id="1929756"/>
    <lineage>
        <taxon>Eukaryota</taxon>
        <taxon>Fungi</taxon>
        <taxon>Dikarya</taxon>
        <taxon>Basidiomycota</taxon>
        <taxon>Agaricomycotina</taxon>
        <taxon>Agaricomycetes</taxon>
        <taxon>Agaricomycetidae</taxon>
        <taxon>Agaricales</taxon>
        <taxon>Marasmiineae</taxon>
        <taxon>Physalacriaceae</taxon>
        <taxon>Desarmillaria</taxon>
    </lineage>
</organism>
<evidence type="ECO:0000313" key="2">
    <source>
        <dbReference type="EMBL" id="KAK0457361.1"/>
    </source>
</evidence>
<dbReference type="AlphaFoldDB" id="A0AA39KCJ7"/>
<sequence>MADIFQVVYGSSNWDSTLVSLEPFFPSAAIDVVEPIVFETMVAASISEPSLTPALTTPINSLPDETPMGGNTKPRCAASATNKSSKETVQVLAANSEAVANY</sequence>
<accession>A0AA39KCJ7</accession>
<name>A0AA39KCJ7_ARMTA</name>
<dbReference type="EMBL" id="JAUEPS010000022">
    <property type="protein sequence ID" value="KAK0457361.1"/>
    <property type="molecule type" value="Genomic_DNA"/>
</dbReference>
<dbReference type="GeneID" id="85353258"/>
<dbReference type="RefSeq" id="XP_060329676.1">
    <property type="nucleotide sequence ID" value="XM_060469710.1"/>
</dbReference>
<protein>
    <submittedName>
        <fullName evidence="2">Uncharacterized protein</fullName>
    </submittedName>
</protein>